<keyword evidence="5" id="KW-0574">Periplasm</keyword>
<dbReference type="PROSITE" id="PS51007">
    <property type="entry name" value="CYTC"/>
    <property type="match status" value="2"/>
</dbReference>
<dbReference type="InterPro" id="IPR051395">
    <property type="entry name" value="Cytochrome_c_Peroxidase/MauG"/>
</dbReference>
<feature type="domain" description="Cytochrome c" evidence="9">
    <location>
        <begin position="221"/>
        <end position="379"/>
    </location>
</feature>
<keyword evidence="6" id="KW-0560">Oxidoreductase</keyword>
<dbReference type="PROSITE" id="PS51257">
    <property type="entry name" value="PROKAR_LIPOPROTEIN"/>
    <property type="match status" value="1"/>
</dbReference>
<dbReference type="Gene3D" id="1.10.760.10">
    <property type="entry name" value="Cytochrome c-like domain"/>
    <property type="match status" value="2"/>
</dbReference>
<dbReference type="InterPro" id="IPR004852">
    <property type="entry name" value="Di-haem_cyt_c_peroxidsae"/>
</dbReference>
<proteinExistence type="predicted"/>
<keyword evidence="11" id="KW-1185">Reference proteome</keyword>
<keyword evidence="7 8" id="KW-0408">Iron</keyword>
<evidence type="ECO:0000313" key="11">
    <source>
        <dbReference type="Proteomes" id="UP000245263"/>
    </source>
</evidence>
<evidence type="ECO:0000256" key="6">
    <source>
        <dbReference type="ARBA" id="ARBA00023002"/>
    </source>
</evidence>
<evidence type="ECO:0000256" key="2">
    <source>
        <dbReference type="ARBA" id="ARBA00022617"/>
    </source>
</evidence>
<evidence type="ECO:0000256" key="1">
    <source>
        <dbReference type="ARBA" id="ARBA00004418"/>
    </source>
</evidence>
<evidence type="ECO:0000256" key="8">
    <source>
        <dbReference type="PROSITE-ProRule" id="PRU00433"/>
    </source>
</evidence>
<dbReference type="PANTHER" id="PTHR30600:SF10">
    <property type="entry name" value="BLL6722 PROTEIN"/>
    <property type="match status" value="1"/>
</dbReference>
<reference evidence="10 11" key="1">
    <citation type="submission" date="2021-08" db="EMBL/GenBank/DDBJ databases">
        <title>Complete genome sequence of Leptospira kobayashii strain E30.</title>
        <authorList>
            <person name="Nakao R."/>
            <person name="Nakamura S."/>
            <person name="Masuzawa T."/>
            <person name="Koizumi N."/>
        </authorList>
    </citation>
    <scope>NUCLEOTIDE SEQUENCE [LARGE SCALE GENOMIC DNA]</scope>
    <source>
        <strain evidence="10 11">E30</strain>
    </source>
</reference>
<comment type="subcellular location">
    <subcellularLocation>
        <location evidence="1">Periplasm</location>
    </subcellularLocation>
</comment>
<dbReference type="Pfam" id="PF03150">
    <property type="entry name" value="CCP_MauG"/>
    <property type="match status" value="1"/>
</dbReference>
<dbReference type="InterPro" id="IPR009056">
    <property type="entry name" value="Cyt_c-like_dom"/>
</dbReference>
<name>A0ABM7UJ01_9LEPT</name>
<protein>
    <submittedName>
        <fullName evidence="10">Cytochrome c551 peroxidase</fullName>
    </submittedName>
</protein>
<evidence type="ECO:0000256" key="3">
    <source>
        <dbReference type="ARBA" id="ARBA00022723"/>
    </source>
</evidence>
<feature type="domain" description="Cytochrome c" evidence="9">
    <location>
        <begin position="65"/>
        <end position="197"/>
    </location>
</feature>
<keyword evidence="4" id="KW-0732">Signal</keyword>
<dbReference type="GO" id="GO:0004601">
    <property type="term" value="F:peroxidase activity"/>
    <property type="evidence" value="ECO:0007669"/>
    <property type="project" value="UniProtKB-KW"/>
</dbReference>
<keyword evidence="10" id="KW-0575">Peroxidase</keyword>
<dbReference type="Proteomes" id="UP000245263">
    <property type="component" value="Chromosome 1"/>
</dbReference>
<dbReference type="PANTHER" id="PTHR30600">
    <property type="entry name" value="CYTOCHROME C PEROXIDASE-RELATED"/>
    <property type="match status" value="1"/>
</dbReference>
<keyword evidence="3 8" id="KW-0479">Metal-binding</keyword>
<gene>
    <name evidence="10" type="ORF">LPTSP3_g15800</name>
</gene>
<dbReference type="InterPro" id="IPR026259">
    <property type="entry name" value="MauG/Cytc_peroxidase"/>
</dbReference>
<accession>A0ABM7UJ01</accession>
<organism evidence="10 11">
    <name type="scientific">Leptospira kobayashii</name>
    <dbReference type="NCBI Taxonomy" id="1917830"/>
    <lineage>
        <taxon>Bacteria</taxon>
        <taxon>Pseudomonadati</taxon>
        <taxon>Spirochaetota</taxon>
        <taxon>Spirochaetia</taxon>
        <taxon>Leptospirales</taxon>
        <taxon>Leptospiraceae</taxon>
        <taxon>Leptospira</taxon>
    </lineage>
</organism>
<dbReference type="EMBL" id="AP025028">
    <property type="protein sequence ID" value="BDA78650.1"/>
    <property type="molecule type" value="Genomic_DNA"/>
</dbReference>
<evidence type="ECO:0000259" key="9">
    <source>
        <dbReference type="PROSITE" id="PS51007"/>
    </source>
</evidence>
<keyword evidence="2 8" id="KW-0349">Heme</keyword>
<dbReference type="InterPro" id="IPR036909">
    <property type="entry name" value="Cyt_c-like_dom_sf"/>
</dbReference>
<sequence length="392" mass="43015">MSSLKKFSRRMKVFTLLGLLLTFLIFFGCKEDKTPKGANDFSYVPSGILGLPDVPIPKDNPPSREKIELGAKLYNDTRFSSDGTVSCATCHKPDKAFTDGLKVSQGIRKLTGTRNAPTVLNAVFLKTQFWDGRRPDLEGQSKDPLLNPVEHGLSSHEDLLKIIRSDSDYLAKFKKVFSVDENLVTIDHVAKAIAAFERTIISGDSPFDRYRYGKDTNAISPAAIRGLAVYLGKGRCQDCHTIGDTSAVFFDDKFHNLGVGFKKIQPRLQIILEETAKAKKSGSKKTDEEILTNLESSELGRFAVTGNTEDLGAFKTPGLRNITLTAPYMHDGSLNSLEQVIELYDKGGEENPFLSSGIRPLGLSPGEKSDLVAFLKTLTSPKLPGLPSPNNK</sequence>
<evidence type="ECO:0000256" key="7">
    <source>
        <dbReference type="ARBA" id="ARBA00023004"/>
    </source>
</evidence>
<dbReference type="SUPFAM" id="SSF46626">
    <property type="entry name" value="Cytochrome c"/>
    <property type="match status" value="2"/>
</dbReference>
<evidence type="ECO:0000256" key="4">
    <source>
        <dbReference type="ARBA" id="ARBA00022729"/>
    </source>
</evidence>
<dbReference type="PIRSF" id="PIRSF000294">
    <property type="entry name" value="Cytochrome-c_peroxidase"/>
    <property type="match status" value="1"/>
</dbReference>
<evidence type="ECO:0000313" key="10">
    <source>
        <dbReference type="EMBL" id="BDA78650.1"/>
    </source>
</evidence>
<evidence type="ECO:0000256" key="5">
    <source>
        <dbReference type="ARBA" id="ARBA00022764"/>
    </source>
</evidence>